<dbReference type="PANTHER" id="PTHR21472:SF7">
    <property type="entry name" value="ENDONUCLEASE G, MITOCHONDRIAL-LIKE ISOFORM X2"/>
    <property type="match status" value="1"/>
</dbReference>
<dbReference type="GO" id="GO:0003676">
    <property type="term" value="F:nucleic acid binding"/>
    <property type="evidence" value="ECO:0007669"/>
    <property type="project" value="InterPro"/>
</dbReference>
<proteinExistence type="predicted"/>
<dbReference type="InterPro" id="IPR044925">
    <property type="entry name" value="His-Me_finger_sf"/>
</dbReference>
<gene>
    <name evidence="2" type="ORF">BRAFLDRAFT_76216</name>
</gene>
<dbReference type="PANTHER" id="PTHR21472">
    <property type="entry name" value="ENDONUCLEASE DOMAIN-CONTAINING 1 PROTEIN ENDOD1"/>
    <property type="match status" value="1"/>
</dbReference>
<protein>
    <recommendedName>
        <fullName evidence="1">DNA/RNA non-specific endonuclease/pyrophosphatase/phosphodiesterase domain-containing protein</fullName>
    </recommendedName>
</protein>
<dbReference type="Gene3D" id="3.40.570.10">
    <property type="entry name" value="Extracellular Endonuclease, subunit A"/>
    <property type="match status" value="2"/>
</dbReference>
<dbReference type="InterPro" id="IPR044929">
    <property type="entry name" value="DNA/RNA_non-sp_Endonuclease_sf"/>
</dbReference>
<sequence>MDAQKETLLYSAPFSAEEKQSKCSRSQDDVAPQHECSARCSRLSSSCDSFFVGNSWPKSSYQSSDSTCRICQTLAGGRKSVFATAFNTHYRIPEYTASAITRDPDLPEQDRPSSSLWDRVQLGLCGKKVHDTLYDRCDNVETDKWGVTRMSDIWKASGTRCRLSNPSFDDLQESHCGDCQGLDSDYSGCGTTFNRGHINPNSINNKDADVQDGTFSMINVAPQDDDFNQCVWQPYECAVGRKADEVYKNAVRAGSNSKTLYVITGTKLGQQTTWMKGRVAIPGYFWKALCYPGDENAGLRPFGVGFYGPNIDCSKMTSLPLDQFEAWLYDGADEHLFPGSVCAGSVDNWDGLDDYVAEIAHDCRNEHIQDTCESEWRDKRCGTALAVKPQQTAMKETKCSRHQDDVAPQHKCSARCSRLSSSCDSFFVGNSWPKSSFQTSDSTCRICQTLAGGRNSVFATAFNTHYRIPEYTASAITRDPDLPEQDRPSSSLWDRVQMGLCGKKVHDTLYDRCDEVETDRWGVTRMSDIWKASGTRCRLSNPSFDDLQESDCGDCQGLDSDYSGCGTTFNRGHINPNSINNKDADVQDGTFSMINVAPQDDDFNQCVWQPYECAVGRKADEVYKNAVRAGSNSKALYVITGTKLGQQTTWMKGRVAIPGYFWKALCYPGDESAGLRPFGVGFYGPNIDCSKMTSLPLEKFEAWLYDGADEHLFPGSVCAGPVDNWEGLDDYVAEIAHDCRNEHIQDTCESEWRDKRCGTSG</sequence>
<feature type="domain" description="DNA/RNA non-specific endonuclease/pyrophosphatase/phosphodiesterase" evidence="1">
    <location>
        <begin position="78"/>
        <end position="348"/>
    </location>
</feature>
<name>C3Z554_BRAFL</name>
<evidence type="ECO:0000259" key="1">
    <source>
        <dbReference type="SMART" id="SM00892"/>
    </source>
</evidence>
<dbReference type="AlphaFoldDB" id="C3Z554"/>
<dbReference type="GO" id="GO:0046872">
    <property type="term" value="F:metal ion binding"/>
    <property type="evidence" value="ECO:0007669"/>
    <property type="project" value="InterPro"/>
</dbReference>
<dbReference type="InterPro" id="IPR001604">
    <property type="entry name" value="Endo_G_ENPP1-like_dom"/>
</dbReference>
<reference evidence="2" key="1">
    <citation type="journal article" date="2008" name="Nature">
        <title>The amphioxus genome and the evolution of the chordate karyotype.</title>
        <authorList>
            <consortium name="US DOE Joint Genome Institute (JGI-PGF)"/>
            <person name="Putnam N.H."/>
            <person name="Butts T."/>
            <person name="Ferrier D.E.K."/>
            <person name="Furlong R.F."/>
            <person name="Hellsten U."/>
            <person name="Kawashima T."/>
            <person name="Robinson-Rechavi M."/>
            <person name="Shoguchi E."/>
            <person name="Terry A."/>
            <person name="Yu J.-K."/>
            <person name="Benito-Gutierrez E.L."/>
            <person name="Dubchak I."/>
            <person name="Garcia-Fernandez J."/>
            <person name="Gibson-Brown J.J."/>
            <person name="Grigoriev I.V."/>
            <person name="Horton A.C."/>
            <person name="de Jong P.J."/>
            <person name="Jurka J."/>
            <person name="Kapitonov V.V."/>
            <person name="Kohara Y."/>
            <person name="Kuroki Y."/>
            <person name="Lindquist E."/>
            <person name="Lucas S."/>
            <person name="Osoegawa K."/>
            <person name="Pennacchio L.A."/>
            <person name="Salamov A.A."/>
            <person name="Satou Y."/>
            <person name="Sauka-Spengler T."/>
            <person name="Schmutz J."/>
            <person name="Shin-I T."/>
            <person name="Toyoda A."/>
            <person name="Bronner-Fraser M."/>
            <person name="Fujiyama A."/>
            <person name="Holland L.Z."/>
            <person name="Holland P.W.H."/>
            <person name="Satoh N."/>
            <person name="Rokhsar D.S."/>
        </authorList>
    </citation>
    <scope>NUCLEOTIDE SEQUENCE [LARGE SCALE GENOMIC DNA]</scope>
    <source>
        <strain evidence="2">S238N-H82</strain>
        <tissue evidence="2">Testes</tissue>
    </source>
</reference>
<dbReference type="SMART" id="SM00892">
    <property type="entry name" value="Endonuclease_NS"/>
    <property type="match status" value="2"/>
</dbReference>
<dbReference type="SUPFAM" id="SSF54060">
    <property type="entry name" value="His-Me finger endonucleases"/>
    <property type="match status" value="2"/>
</dbReference>
<dbReference type="GO" id="GO:0016787">
    <property type="term" value="F:hydrolase activity"/>
    <property type="evidence" value="ECO:0007669"/>
    <property type="project" value="InterPro"/>
</dbReference>
<organism>
    <name type="scientific">Branchiostoma floridae</name>
    <name type="common">Florida lancelet</name>
    <name type="synonym">Amphioxus</name>
    <dbReference type="NCBI Taxonomy" id="7739"/>
    <lineage>
        <taxon>Eukaryota</taxon>
        <taxon>Metazoa</taxon>
        <taxon>Chordata</taxon>
        <taxon>Cephalochordata</taxon>
        <taxon>Leptocardii</taxon>
        <taxon>Amphioxiformes</taxon>
        <taxon>Branchiostomatidae</taxon>
        <taxon>Branchiostoma</taxon>
    </lineage>
</organism>
<dbReference type="Pfam" id="PF01223">
    <property type="entry name" value="Endonuclease_NS"/>
    <property type="match status" value="2"/>
</dbReference>
<feature type="domain" description="DNA/RNA non-specific endonuclease/pyrophosphatase/phosphodiesterase" evidence="1">
    <location>
        <begin position="454"/>
        <end position="707"/>
    </location>
</feature>
<dbReference type="EMBL" id="GG666582">
    <property type="protein sequence ID" value="EEN52411.1"/>
    <property type="molecule type" value="Genomic_DNA"/>
</dbReference>
<dbReference type="InterPro" id="IPR039015">
    <property type="entry name" value="ENDOD1"/>
</dbReference>
<dbReference type="InParanoid" id="C3Z554"/>
<evidence type="ECO:0000313" key="2">
    <source>
        <dbReference type="EMBL" id="EEN52411.1"/>
    </source>
</evidence>
<accession>C3Z554</accession>